<comment type="caution">
    <text evidence="1">The sequence shown here is derived from an EMBL/GenBank/DDBJ whole genome shotgun (WGS) entry which is preliminary data.</text>
</comment>
<dbReference type="EMBL" id="LJOW01000022">
    <property type="protein sequence ID" value="OBQ44456.1"/>
    <property type="molecule type" value="Genomic_DNA"/>
</dbReference>
<gene>
    <name evidence="1" type="ORF">AN484_07175</name>
</gene>
<proteinExistence type="predicted"/>
<dbReference type="Proteomes" id="UP000092093">
    <property type="component" value="Unassembled WGS sequence"/>
</dbReference>
<sequence length="60" mass="7217">MDRPSELVLKARDVHWRVREIAPDVNEWEFKIINDLLDIVLQFPIVKPHEDTTREETFTD</sequence>
<protein>
    <submittedName>
        <fullName evidence="1">Uncharacterized protein</fullName>
    </submittedName>
</protein>
<evidence type="ECO:0000313" key="1">
    <source>
        <dbReference type="EMBL" id="OBQ44456.1"/>
    </source>
</evidence>
<evidence type="ECO:0000313" key="2">
    <source>
        <dbReference type="Proteomes" id="UP000092093"/>
    </source>
</evidence>
<dbReference type="AlphaFoldDB" id="A0A1B7X505"/>
<organism evidence="1 2">
    <name type="scientific">Aphanizomenon flos-aquae WA102</name>
    <dbReference type="NCBI Taxonomy" id="1710896"/>
    <lineage>
        <taxon>Bacteria</taxon>
        <taxon>Bacillati</taxon>
        <taxon>Cyanobacteriota</taxon>
        <taxon>Cyanophyceae</taxon>
        <taxon>Nostocales</taxon>
        <taxon>Aphanizomenonaceae</taxon>
        <taxon>Aphanizomenon</taxon>
    </lineage>
</organism>
<reference evidence="1 2" key="1">
    <citation type="submission" date="2015-09" db="EMBL/GenBank/DDBJ databases">
        <title>Aphanizomenon flos-aquae WA102.</title>
        <authorList>
            <person name="Driscoll C."/>
        </authorList>
    </citation>
    <scope>NUCLEOTIDE SEQUENCE [LARGE SCALE GENOMIC DNA]</scope>
    <source>
        <strain evidence="1">WA102</strain>
    </source>
</reference>
<name>A0A1B7X505_APHFL</name>
<accession>A0A1B7X505</accession>